<dbReference type="Pfam" id="PF05973">
    <property type="entry name" value="Gp49"/>
    <property type="match status" value="1"/>
</dbReference>
<evidence type="ECO:0000313" key="2">
    <source>
        <dbReference type="Proteomes" id="UP000294856"/>
    </source>
</evidence>
<gene>
    <name evidence="1" type="ORF">DFR71_6252</name>
</gene>
<proteinExistence type="predicted"/>
<dbReference type="InterPro" id="IPR009241">
    <property type="entry name" value="HigB-like"/>
</dbReference>
<evidence type="ECO:0000313" key="1">
    <source>
        <dbReference type="EMBL" id="TCJ89962.1"/>
    </source>
</evidence>
<organism evidence="1 2">
    <name type="scientific">Nocardia alba</name>
    <dbReference type="NCBI Taxonomy" id="225051"/>
    <lineage>
        <taxon>Bacteria</taxon>
        <taxon>Bacillati</taxon>
        <taxon>Actinomycetota</taxon>
        <taxon>Actinomycetes</taxon>
        <taxon>Mycobacteriales</taxon>
        <taxon>Nocardiaceae</taxon>
        <taxon>Nocardia</taxon>
    </lineage>
</organism>
<sequence length="114" mass="13221">MIAEQEVVDFLLSLGPEDRARADFRAGLLAEKGPELTMPHCRYLRDSVGELRFEISRNRNVRITYWFPGDNKIILLTVFTKSAQHEATEVNRAVQAKKVCENEHDRTYHNVFET</sequence>
<dbReference type="AlphaFoldDB" id="A0A4R1FAX8"/>
<dbReference type="Proteomes" id="UP000294856">
    <property type="component" value="Unassembled WGS sequence"/>
</dbReference>
<protein>
    <submittedName>
        <fullName evidence="1">Phage derived Gp49-like protein DUF891</fullName>
    </submittedName>
</protein>
<dbReference type="EMBL" id="SMFR01000008">
    <property type="protein sequence ID" value="TCJ89962.1"/>
    <property type="molecule type" value="Genomic_DNA"/>
</dbReference>
<accession>A0A4R1FAX8</accession>
<comment type="caution">
    <text evidence="1">The sequence shown here is derived from an EMBL/GenBank/DDBJ whole genome shotgun (WGS) entry which is preliminary data.</text>
</comment>
<keyword evidence="2" id="KW-1185">Reference proteome</keyword>
<name>A0A4R1FAX8_9NOCA</name>
<reference evidence="1 2" key="1">
    <citation type="submission" date="2019-03" db="EMBL/GenBank/DDBJ databases">
        <title>Genomic Encyclopedia of Type Strains, Phase IV (KMG-IV): sequencing the most valuable type-strain genomes for metagenomic binning, comparative biology and taxonomic classification.</title>
        <authorList>
            <person name="Goeker M."/>
        </authorList>
    </citation>
    <scope>NUCLEOTIDE SEQUENCE [LARGE SCALE GENOMIC DNA]</scope>
    <source>
        <strain evidence="1 2">DSM 44684</strain>
    </source>
</reference>